<evidence type="ECO:0000256" key="5">
    <source>
        <dbReference type="ARBA" id="ARBA00022630"/>
    </source>
</evidence>
<dbReference type="InterPro" id="IPR001295">
    <property type="entry name" value="Dihydroorotate_DH_CS"/>
</dbReference>
<feature type="binding site" evidence="11">
    <location>
        <begin position="64"/>
        <end position="68"/>
    </location>
    <ligand>
        <name>FMN</name>
        <dbReference type="ChEBI" id="CHEBI:58210"/>
    </ligand>
</feature>
<dbReference type="AlphaFoldDB" id="A0A2L2BQS0"/>
<evidence type="ECO:0000256" key="2">
    <source>
        <dbReference type="ARBA" id="ARBA00004370"/>
    </source>
</evidence>
<dbReference type="GO" id="GO:0006207">
    <property type="term" value="P:'de novo' pyrimidine nucleobase biosynthetic process"/>
    <property type="evidence" value="ECO:0007669"/>
    <property type="project" value="UniProtKB-UniRule"/>
</dbReference>
<comment type="subunit">
    <text evidence="11">Monomer.</text>
</comment>
<dbReference type="HAMAP" id="MF_00225">
    <property type="entry name" value="DHO_dh_type2"/>
    <property type="match status" value="1"/>
</dbReference>
<feature type="binding site" evidence="11">
    <location>
        <position position="214"/>
    </location>
    <ligand>
        <name>FMN</name>
        <dbReference type="ChEBI" id="CHEBI:58210"/>
    </ligand>
</feature>
<feature type="binding site" evidence="11">
    <location>
        <begin position="243"/>
        <end position="244"/>
    </location>
    <ligand>
        <name>substrate</name>
    </ligand>
</feature>
<dbReference type="RefSeq" id="WP_104913504.1">
    <property type="nucleotide sequence ID" value="NZ_CP026923.1"/>
</dbReference>
<dbReference type="InterPro" id="IPR013785">
    <property type="entry name" value="Aldolase_TIM"/>
</dbReference>
<organism evidence="13 14">
    <name type="scientific">Pontimonas salivibrio</name>
    <dbReference type="NCBI Taxonomy" id="1159327"/>
    <lineage>
        <taxon>Bacteria</taxon>
        <taxon>Bacillati</taxon>
        <taxon>Actinomycetota</taxon>
        <taxon>Actinomycetes</taxon>
        <taxon>Micrococcales</taxon>
        <taxon>Microbacteriaceae</taxon>
        <taxon>Pontimonas</taxon>
    </lineage>
</organism>
<feature type="binding site" evidence="11">
    <location>
        <position position="88"/>
    </location>
    <ligand>
        <name>FMN</name>
        <dbReference type="ChEBI" id="CHEBI:58210"/>
    </ligand>
</feature>
<name>A0A2L2BQS0_9MICO</name>
<accession>A0A2L2BQS0</accession>
<comment type="function">
    <text evidence="1 11">Catalyzes the conversion of dihydroorotate to orotate with quinone as electron acceptor.</text>
</comment>
<dbReference type="GO" id="GO:0044205">
    <property type="term" value="P:'de novo' UMP biosynthetic process"/>
    <property type="evidence" value="ECO:0007669"/>
    <property type="project" value="UniProtKB-UniRule"/>
</dbReference>
<keyword evidence="5 11" id="KW-0285">Flavoprotein</keyword>
<feature type="binding site" evidence="11">
    <location>
        <position position="297"/>
    </location>
    <ligand>
        <name>FMN</name>
        <dbReference type="ChEBI" id="CHEBI:58210"/>
    </ligand>
</feature>
<proteinExistence type="inferred from homology"/>
<dbReference type="UniPathway" id="UPA00070">
    <property type="reaction ID" value="UER00946"/>
</dbReference>
<comment type="cofactor">
    <cofactor evidence="11">
        <name>FMN</name>
        <dbReference type="ChEBI" id="CHEBI:58210"/>
    </cofactor>
    <text evidence="11">Binds 1 FMN per subunit.</text>
</comment>
<evidence type="ECO:0000256" key="3">
    <source>
        <dbReference type="ARBA" id="ARBA00005161"/>
    </source>
</evidence>
<dbReference type="PIRSF" id="PIRSF000164">
    <property type="entry name" value="DHO_oxidase"/>
    <property type="match status" value="1"/>
</dbReference>
<dbReference type="InterPro" id="IPR005720">
    <property type="entry name" value="Dihydroorotate_DH_cat"/>
</dbReference>
<feature type="binding site" evidence="11">
    <location>
        <position position="177"/>
    </location>
    <ligand>
        <name>substrate</name>
    </ligand>
</feature>
<dbReference type="NCBIfam" id="NF003652">
    <property type="entry name" value="PRK05286.2-5"/>
    <property type="match status" value="1"/>
</dbReference>
<comment type="catalytic activity">
    <reaction evidence="10 11">
        <text>(S)-dihydroorotate + a quinone = orotate + a quinol</text>
        <dbReference type="Rhea" id="RHEA:30187"/>
        <dbReference type="ChEBI" id="CHEBI:24646"/>
        <dbReference type="ChEBI" id="CHEBI:30839"/>
        <dbReference type="ChEBI" id="CHEBI:30864"/>
        <dbReference type="ChEBI" id="CHEBI:132124"/>
        <dbReference type="EC" id="1.3.5.2"/>
    </reaction>
</comment>
<feature type="binding site" evidence="11">
    <location>
        <position position="68"/>
    </location>
    <ligand>
        <name>substrate</name>
    </ligand>
</feature>
<evidence type="ECO:0000313" key="14">
    <source>
        <dbReference type="Proteomes" id="UP000243077"/>
    </source>
</evidence>
<dbReference type="Pfam" id="PF01180">
    <property type="entry name" value="DHO_dh"/>
    <property type="match status" value="1"/>
</dbReference>
<dbReference type="EC" id="1.3.5.2" evidence="11"/>
<keyword evidence="11" id="KW-1003">Cell membrane</keyword>
<gene>
    <name evidence="11" type="primary">pyrD</name>
    <name evidence="13" type="ORF">C3B54_11994</name>
</gene>
<feature type="binding site" evidence="11">
    <location>
        <position position="144"/>
    </location>
    <ligand>
        <name>FMN</name>
        <dbReference type="ChEBI" id="CHEBI:58210"/>
    </ligand>
</feature>
<evidence type="ECO:0000259" key="12">
    <source>
        <dbReference type="Pfam" id="PF01180"/>
    </source>
</evidence>
<evidence type="ECO:0000256" key="8">
    <source>
        <dbReference type="ARBA" id="ARBA00023002"/>
    </source>
</evidence>
<feature type="binding site" evidence="11">
    <location>
        <begin position="113"/>
        <end position="117"/>
    </location>
    <ligand>
        <name>substrate</name>
    </ligand>
</feature>
<dbReference type="KEGG" id="psai:C3B54_11994"/>
<feature type="binding site" evidence="11">
    <location>
        <begin position="318"/>
        <end position="319"/>
    </location>
    <ligand>
        <name>FMN</name>
        <dbReference type="ChEBI" id="CHEBI:58210"/>
    </ligand>
</feature>
<protein>
    <recommendedName>
        <fullName evidence="11">Dihydroorotate dehydrogenase (quinone)</fullName>
        <ecNumber evidence="11">1.3.5.2</ecNumber>
    </recommendedName>
    <alternativeName>
        <fullName evidence="11">DHOdehase</fullName>
        <shortName evidence="11">DHOD</shortName>
        <shortName evidence="11">DHODase</shortName>
    </alternativeName>
    <alternativeName>
        <fullName evidence="11">Dihydroorotate oxidase</fullName>
    </alternativeName>
</protein>
<keyword evidence="7 11" id="KW-0665">Pyrimidine biosynthesis</keyword>
<dbReference type="SUPFAM" id="SSF51395">
    <property type="entry name" value="FMN-linked oxidoreductases"/>
    <property type="match status" value="1"/>
</dbReference>
<keyword evidence="14" id="KW-1185">Reference proteome</keyword>
<dbReference type="PANTHER" id="PTHR48109:SF4">
    <property type="entry name" value="DIHYDROOROTATE DEHYDROGENASE (QUINONE), MITOCHONDRIAL"/>
    <property type="match status" value="1"/>
</dbReference>
<keyword evidence="8 11" id="KW-0560">Oxidoreductase</keyword>
<dbReference type="OrthoDB" id="9802377at2"/>
<dbReference type="NCBIfam" id="TIGR01036">
    <property type="entry name" value="pyrD_sub2"/>
    <property type="match status" value="1"/>
</dbReference>
<evidence type="ECO:0000256" key="11">
    <source>
        <dbReference type="HAMAP-Rule" id="MF_00225"/>
    </source>
</evidence>
<feature type="binding site" evidence="11">
    <location>
        <position position="177"/>
    </location>
    <ligand>
        <name>FMN</name>
        <dbReference type="ChEBI" id="CHEBI:58210"/>
    </ligand>
</feature>
<evidence type="ECO:0000256" key="9">
    <source>
        <dbReference type="ARBA" id="ARBA00023136"/>
    </source>
</evidence>
<dbReference type="InterPro" id="IPR012135">
    <property type="entry name" value="Dihydroorotate_DH_1_2"/>
</dbReference>
<comment type="similarity">
    <text evidence="4 11">Belongs to the dihydroorotate dehydrogenase family. Type 2 subfamily.</text>
</comment>
<sequence length="341" mass="36239">MYPALFRLLRRLDPEFTHHAGVAVLKACGLPGIRQLLESRNIEDPRLPRRVMGLDFAHPFGLAAGFDKDAEVIAGLGAVGFGHVEVGTVTPRPQPGNPSPRLFRLPADQALVNRMGFNNHGVAAMRENLQRARAHNRRPVIGVNIGKNRDTPLEHAEDDYGILAEKLAPVADYLVVNVSSPNTPGLRALQDPAVLDNLLGVVQQEAGDTPVLVKVSPDSPDEEIADIAGLVTQRGLAGLVATNTTVTREGLSTSAARINAMGDGGLSGAPLAARSEQVLTVARKALGEGPCLISVGGVSTGAQMFSRLNAGADLVQAYTSFVYRGPFVARHIIRELLEQMG</sequence>
<feature type="active site" description="Nucleophile" evidence="11">
    <location>
        <position position="180"/>
    </location>
</feature>
<comment type="subcellular location">
    <subcellularLocation>
        <location evidence="11">Cell membrane</location>
        <topology evidence="11">Peripheral membrane protein</topology>
    </subcellularLocation>
    <subcellularLocation>
        <location evidence="2">Membrane</location>
    </subcellularLocation>
</comment>
<dbReference type="InterPro" id="IPR005719">
    <property type="entry name" value="Dihydroorotate_DH_2"/>
</dbReference>
<evidence type="ECO:0000313" key="13">
    <source>
        <dbReference type="EMBL" id="AVG23962.1"/>
    </source>
</evidence>
<feature type="binding site" evidence="11">
    <location>
        <position position="268"/>
    </location>
    <ligand>
        <name>FMN</name>
        <dbReference type="ChEBI" id="CHEBI:58210"/>
    </ligand>
</feature>
<feature type="binding site" evidence="11">
    <location>
        <position position="182"/>
    </location>
    <ligand>
        <name>substrate</name>
    </ligand>
</feature>
<feature type="binding site" evidence="11">
    <location>
        <position position="242"/>
    </location>
    <ligand>
        <name>FMN</name>
        <dbReference type="ChEBI" id="CHEBI:58210"/>
    </ligand>
</feature>
<evidence type="ECO:0000256" key="7">
    <source>
        <dbReference type="ARBA" id="ARBA00022975"/>
    </source>
</evidence>
<keyword evidence="9 11" id="KW-0472">Membrane</keyword>
<comment type="pathway">
    <text evidence="3 11">Pyrimidine metabolism; UMP biosynthesis via de novo pathway; orotate from (S)-dihydroorotate (quinone route): step 1/1.</text>
</comment>
<dbReference type="Proteomes" id="UP000243077">
    <property type="component" value="Chromosome"/>
</dbReference>
<dbReference type="Gene3D" id="3.20.20.70">
    <property type="entry name" value="Aldolase class I"/>
    <property type="match status" value="1"/>
</dbReference>
<dbReference type="PANTHER" id="PTHR48109">
    <property type="entry name" value="DIHYDROOROTATE DEHYDROGENASE (QUINONE), MITOCHONDRIAL-RELATED"/>
    <property type="match status" value="1"/>
</dbReference>
<evidence type="ECO:0000256" key="6">
    <source>
        <dbReference type="ARBA" id="ARBA00022643"/>
    </source>
</evidence>
<evidence type="ECO:0000256" key="10">
    <source>
        <dbReference type="ARBA" id="ARBA00048639"/>
    </source>
</evidence>
<keyword evidence="6 11" id="KW-0288">FMN</keyword>
<reference evidence="13 14" key="1">
    <citation type="submission" date="2018-02" db="EMBL/GenBank/DDBJ databases">
        <title>Complete genome of the streamlined marine actinobacterium Pontimonas salivibrio CL-TW6 adapted to coastal planktonic lifestype.</title>
        <authorList>
            <person name="Cho B.C."/>
            <person name="Hardies S.C."/>
            <person name="Jang G.I."/>
            <person name="Hwang C.Y."/>
        </authorList>
    </citation>
    <scope>NUCLEOTIDE SEQUENCE [LARGE SCALE GENOMIC DNA]</scope>
    <source>
        <strain evidence="13 14">CL-TW6</strain>
    </source>
</reference>
<feature type="domain" description="Dihydroorotate dehydrogenase catalytic" evidence="12">
    <location>
        <begin position="49"/>
        <end position="340"/>
    </location>
</feature>
<evidence type="ECO:0000256" key="4">
    <source>
        <dbReference type="ARBA" id="ARBA00005359"/>
    </source>
</evidence>
<dbReference type="GO" id="GO:0005737">
    <property type="term" value="C:cytoplasm"/>
    <property type="evidence" value="ECO:0007669"/>
    <property type="project" value="InterPro"/>
</dbReference>
<evidence type="ECO:0000256" key="1">
    <source>
        <dbReference type="ARBA" id="ARBA00003125"/>
    </source>
</evidence>
<dbReference type="GO" id="GO:0106430">
    <property type="term" value="F:dihydroorotate dehydrogenase (quinone) activity"/>
    <property type="evidence" value="ECO:0007669"/>
    <property type="project" value="UniProtKB-EC"/>
</dbReference>
<dbReference type="CDD" id="cd04738">
    <property type="entry name" value="DHOD_2_like"/>
    <property type="match status" value="1"/>
</dbReference>
<dbReference type="InterPro" id="IPR050074">
    <property type="entry name" value="DHO_dehydrogenase"/>
</dbReference>
<dbReference type="EMBL" id="CP026923">
    <property type="protein sequence ID" value="AVG23962.1"/>
    <property type="molecule type" value="Genomic_DNA"/>
</dbReference>
<dbReference type="GO" id="GO:0005886">
    <property type="term" value="C:plasma membrane"/>
    <property type="evidence" value="ECO:0007669"/>
    <property type="project" value="UniProtKB-SubCell"/>
</dbReference>
<dbReference type="PROSITE" id="PS00911">
    <property type="entry name" value="DHODEHASE_1"/>
    <property type="match status" value="1"/>
</dbReference>